<comment type="caution">
    <text evidence="1">The sequence shown here is derived from an EMBL/GenBank/DDBJ whole genome shotgun (WGS) entry which is preliminary data.</text>
</comment>
<evidence type="ECO:0000313" key="2">
    <source>
        <dbReference type="Proteomes" id="UP001187734"/>
    </source>
</evidence>
<reference evidence="1" key="1">
    <citation type="submission" date="2018-03" db="EMBL/GenBank/DDBJ databases">
        <authorList>
            <person name="Guldener U."/>
        </authorList>
    </citation>
    <scope>NUCLEOTIDE SEQUENCE</scope>
</reference>
<dbReference type="EMBL" id="ONZP01001069">
    <property type="protein sequence ID" value="SPJ93171.1"/>
    <property type="molecule type" value="Genomic_DNA"/>
</dbReference>
<proteinExistence type="predicted"/>
<sequence>MDLSTFEERLTDYPIQLVFHPKCQLFAILTFTEDGDGYIEIRQTSSMSLVCRVECDVGEGVVWMAFTPSGSLVLSEESEDEYEDPEAIVRMWDIEKGTEIGRYTIGGKIGPFWISDDGYLRCSYGRLPLPSSFLNQGDKDPAKTREDKQDLLYLGHQWIYRGLEEIMWLPPAFRSTHSVLNGDTLAMAYKERDLRLMKFDLAKMPVRWVGYT</sequence>
<accession>A0AAE8MNT1</accession>
<keyword evidence="2" id="KW-1185">Reference proteome</keyword>
<gene>
    <name evidence="1" type="ORF">FTOL_13812</name>
</gene>
<name>A0AAE8MNT1_9HYPO</name>
<protein>
    <submittedName>
        <fullName evidence="1">Uncharacterized protein</fullName>
    </submittedName>
</protein>
<evidence type="ECO:0000313" key="1">
    <source>
        <dbReference type="EMBL" id="SPJ93171.1"/>
    </source>
</evidence>
<organism evidence="1 2">
    <name type="scientific">Fusarium torulosum</name>
    <dbReference type="NCBI Taxonomy" id="33205"/>
    <lineage>
        <taxon>Eukaryota</taxon>
        <taxon>Fungi</taxon>
        <taxon>Dikarya</taxon>
        <taxon>Ascomycota</taxon>
        <taxon>Pezizomycotina</taxon>
        <taxon>Sordariomycetes</taxon>
        <taxon>Hypocreomycetidae</taxon>
        <taxon>Hypocreales</taxon>
        <taxon>Nectriaceae</taxon>
        <taxon>Fusarium</taxon>
    </lineage>
</organism>
<dbReference type="InterPro" id="IPR011044">
    <property type="entry name" value="Quino_amine_DH_bsu"/>
</dbReference>
<dbReference type="Proteomes" id="UP001187734">
    <property type="component" value="Unassembled WGS sequence"/>
</dbReference>
<dbReference type="SUPFAM" id="SSF50969">
    <property type="entry name" value="YVTN repeat-like/Quinoprotein amine dehydrogenase"/>
    <property type="match status" value="1"/>
</dbReference>
<dbReference type="AlphaFoldDB" id="A0AAE8MNT1"/>